<evidence type="ECO:0000256" key="5">
    <source>
        <dbReference type="SAM" id="MobiDB-lite"/>
    </source>
</evidence>
<feature type="domain" description="ATP-grasp" evidence="6">
    <location>
        <begin position="147"/>
        <end position="370"/>
    </location>
</feature>
<dbReference type="SUPFAM" id="SSF52440">
    <property type="entry name" value="PreATP-grasp domain"/>
    <property type="match status" value="1"/>
</dbReference>
<comment type="similarity">
    <text evidence="1">Belongs to the D-alanine--D-alanine ligase family.</text>
</comment>
<dbReference type="GO" id="GO:0005829">
    <property type="term" value="C:cytosol"/>
    <property type="evidence" value="ECO:0007669"/>
    <property type="project" value="TreeGrafter"/>
</dbReference>
<feature type="compositionally biased region" description="Low complexity" evidence="5">
    <location>
        <begin position="266"/>
        <end position="276"/>
    </location>
</feature>
<dbReference type="GO" id="GO:0071555">
    <property type="term" value="P:cell wall organization"/>
    <property type="evidence" value="ECO:0007669"/>
    <property type="project" value="UniProtKB-KW"/>
</dbReference>
<gene>
    <name evidence="7" type="ORF">NA57DRAFT_69964</name>
</gene>
<dbReference type="GO" id="GO:0046872">
    <property type="term" value="F:metal ion binding"/>
    <property type="evidence" value="ECO:0007669"/>
    <property type="project" value="InterPro"/>
</dbReference>
<dbReference type="Gene3D" id="3.30.470.20">
    <property type="entry name" value="ATP-grasp fold, B domain"/>
    <property type="match status" value="1"/>
</dbReference>
<keyword evidence="2" id="KW-0436">Ligase</keyword>
<evidence type="ECO:0000313" key="7">
    <source>
        <dbReference type="EMBL" id="KAF2103754.1"/>
    </source>
</evidence>
<comment type="caution">
    <text evidence="7">The sequence shown here is derived from an EMBL/GenBank/DDBJ whole genome shotgun (WGS) entry which is preliminary data.</text>
</comment>
<dbReference type="GO" id="GO:0005524">
    <property type="term" value="F:ATP binding"/>
    <property type="evidence" value="ECO:0007669"/>
    <property type="project" value="UniProtKB-UniRule"/>
</dbReference>
<dbReference type="Gene3D" id="3.30.1490.20">
    <property type="entry name" value="ATP-grasp fold, A domain"/>
    <property type="match status" value="1"/>
</dbReference>
<dbReference type="Gene3D" id="3.40.50.20">
    <property type="match status" value="1"/>
</dbReference>
<dbReference type="PANTHER" id="PTHR23132">
    <property type="entry name" value="D-ALANINE--D-ALANINE LIGASE"/>
    <property type="match status" value="1"/>
</dbReference>
<dbReference type="InterPro" id="IPR013815">
    <property type="entry name" value="ATP_grasp_subdomain_1"/>
</dbReference>
<keyword evidence="3" id="KW-0961">Cell wall biogenesis/degradation</keyword>
<dbReference type="InterPro" id="IPR011761">
    <property type="entry name" value="ATP-grasp"/>
</dbReference>
<dbReference type="SUPFAM" id="SSF56059">
    <property type="entry name" value="Glutathione synthetase ATP-binding domain-like"/>
    <property type="match status" value="1"/>
</dbReference>
<evidence type="ECO:0000256" key="1">
    <source>
        <dbReference type="ARBA" id="ARBA00010871"/>
    </source>
</evidence>
<dbReference type="PROSITE" id="PS50975">
    <property type="entry name" value="ATP_GRASP"/>
    <property type="match status" value="1"/>
</dbReference>
<keyword evidence="4" id="KW-0547">Nucleotide-binding</keyword>
<name>A0A9P4IMA9_9PEZI</name>
<organism evidence="7 8">
    <name type="scientific">Rhizodiscina lignyota</name>
    <dbReference type="NCBI Taxonomy" id="1504668"/>
    <lineage>
        <taxon>Eukaryota</taxon>
        <taxon>Fungi</taxon>
        <taxon>Dikarya</taxon>
        <taxon>Ascomycota</taxon>
        <taxon>Pezizomycotina</taxon>
        <taxon>Dothideomycetes</taxon>
        <taxon>Pleosporomycetidae</taxon>
        <taxon>Aulographales</taxon>
        <taxon>Rhizodiscinaceae</taxon>
        <taxon>Rhizodiscina</taxon>
    </lineage>
</organism>
<dbReference type="GO" id="GO:0008716">
    <property type="term" value="F:D-alanine-D-alanine ligase activity"/>
    <property type="evidence" value="ECO:0007669"/>
    <property type="project" value="InterPro"/>
</dbReference>
<reference evidence="7" key="1">
    <citation type="journal article" date="2020" name="Stud. Mycol.">
        <title>101 Dothideomycetes genomes: a test case for predicting lifestyles and emergence of pathogens.</title>
        <authorList>
            <person name="Haridas S."/>
            <person name="Albert R."/>
            <person name="Binder M."/>
            <person name="Bloem J."/>
            <person name="Labutti K."/>
            <person name="Salamov A."/>
            <person name="Andreopoulos B."/>
            <person name="Baker S."/>
            <person name="Barry K."/>
            <person name="Bills G."/>
            <person name="Bluhm B."/>
            <person name="Cannon C."/>
            <person name="Castanera R."/>
            <person name="Culley D."/>
            <person name="Daum C."/>
            <person name="Ezra D."/>
            <person name="Gonzalez J."/>
            <person name="Henrissat B."/>
            <person name="Kuo A."/>
            <person name="Liang C."/>
            <person name="Lipzen A."/>
            <person name="Lutzoni F."/>
            <person name="Magnuson J."/>
            <person name="Mondo S."/>
            <person name="Nolan M."/>
            <person name="Ohm R."/>
            <person name="Pangilinan J."/>
            <person name="Park H.-J."/>
            <person name="Ramirez L."/>
            <person name="Alfaro M."/>
            <person name="Sun H."/>
            <person name="Tritt A."/>
            <person name="Yoshinaga Y."/>
            <person name="Zwiers L.-H."/>
            <person name="Turgeon B."/>
            <person name="Goodwin S."/>
            <person name="Spatafora J."/>
            <person name="Crous P."/>
            <person name="Grigoriev I."/>
        </authorList>
    </citation>
    <scope>NUCLEOTIDE SEQUENCE</scope>
    <source>
        <strain evidence="7">CBS 133067</strain>
    </source>
</reference>
<dbReference type="InterPro" id="IPR011095">
    <property type="entry name" value="Dala_Dala_lig_C"/>
</dbReference>
<dbReference type="Pfam" id="PF01820">
    <property type="entry name" value="Dala_Dala_lig_N"/>
    <property type="match status" value="1"/>
</dbReference>
<evidence type="ECO:0000313" key="8">
    <source>
        <dbReference type="Proteomes" id="UP000799772"/>
    </source>
</evidence>
<accession>A0A9P4IMA9</accession>
<protein>
    <submittedName>
        <fullName evidence="7">Glutathione synthetase ATP-binding domain-like protein</fullName>
    </submittedName>
</protein>
<evidence type="ECO:0000256" key="2">
    <source>
        <dbReference type="ARBA" id="ARBA00022598"/>
    </source>
</evidence>
<dbReference type="EMBL" id="ML978121">
    <property type="protein sequence ID" value="KAF2103754.1"/>
    <property type="molecule type" value="Genomic_DNA"/>
</dbReference>
<evidence type="ECO:0000256" key="3">
    <source>
        <dbReference type="ARBA" id="ARBA00023316"/>
    </source>
</evidence>
<evidence type="ECO:0000256" key="4">
    <source>
        <dbReference type="PROSITE-ProRule" id="PRU00409"/>
    </source>
</evidence>
<sequence>MAARKFGGEHCTITVISGGPTPEYISSIESALGVLSHRGSLRAHFRLVPCLITRSGLWLDESTSELALSAYSSGGPDALQRMEDIASSGTSVPPWLVVSSSSAVFPTIGGALGEDGVILGLCRALNTPFVGCDILTSVICLDKSVCKSVLETANLPQTVHLAILPSDSPYSVLESSPFPFPWIIKPADGGCSIGVSLINSPPELSTALDKVRQPYPDSTVLIEPAVQDMVEVDVAVMEDISATGDRIVIVSPCGLRQNFRLGAGSSASSSSASSSSQGKQNKGDGPSWVVPAPDVPKDVVVKMQAFARQAFRAVRATGFMRVDFFYVASTGEILINEINTIPNMSRDSMWFKLWAGAGIVSEEWVKKVVEVALWKGEKKQRSVPLSKI</sequence>
<proteinExistence type="inferred from homology"/>
<dbReference type="AlphaFoldDB" id="A0A9P4IMA9"/>
<dbReference type="OrthoDB" id="5416376at2759"/>
<keyword evidence="8" id="KW-1185">Reference proteome</keyword>
<keyword evidence="4 7" id="KW-0067">ATP-binding</keyword>
<dbReference type="InterPro" id="IPR011127">
    <property type="entry name" value="Dala_Dala_lig_N"/>
</dbReference>
<dbReference type="InterPro" id="IPR016185">
    <property type="entry name" value="PreATP-grasp_dom_sf"/>
</dbReference>
<evidence type="ECO:0000259" key="6">
    <source>
        <dbReference type="PROSITE" id="PS50975"/>
    </source>
</evidence>
<dbReference type="PANTHER" id="PTHR23132:SF25">
    <property type="entry name" value="D-ALANINE--D-ALANINE LIGASE A"/>
    <property type="match status" value="1"/>
</dbReference>
<feature type="region of interest" description="Disordered" evidence="5">
    <location>
        <begin position="266"/>
        <end position="289"/>
    </location>
</feature>
<dbReference type="Proteomes" id="UP000799772">
    <property type="component" value="Unassembled WGS sequence"/>
</dbReference>
<dbReference type="Pfam" id="PF07478">
    <property type="entry name" value="Dala_Dala_lig_C"/>
    <property type="match status" value="2"/>
</dbReference>